<keyword evidence="10" id="KW-1185">Reference proteome</keyword>
<organism evidence="9 10">
    <name type="scientific">Periplaneta americana</name>
    <name type="common">American cockroach</name>
    <name type="synonym">Blatta americana</name>
    <dbReference type="NCBI Taxonomy" id="6978"/>
    <lineage>
        <taxon>Eukaryota</taxon>
        <taxon>Metazoa</taxon>
        <taxon>Ecdysozoa</taxon>
        <taxon>Arthropoda</taxon>
        <taxon>Hexapoda</taxon>
        <taxon>Insecta</taxon>
        <taxon>Pterygota</taxon>
        <taxon>Neoptera</taxon>
        <taxon>Polyneoptera</taxon>
        <taxon>Dictyoptera</taxon>
        <taxon>Blattodea</taxon>
        <taxon>Blattoidea</taxon>
        <taxon>Blattidae</taxon>
        <taxon>Blattinae</taxon>
        <taxon>Periplaneta</taxon>
    </lineage>
</organism>
<comment type="subunit">
    <text evidence="8">Interacts with UBE2C/UbcH10 (E2 ubiquitin-conjugating enzyme). In vitro, interacts with cyclin-B.</text>
</comment>
<evidence type="ECO:0000256" key="3">
    <source>
        <dbReference type="ARBA" id="ARBA00013646"/>
    </source>
</evidence>
<proteinExistence type="predicted"/>
<evidence type="ECO:0000256" key="6">
    <source>
        <dbReference type="ARBA" id="ARBA00032298"/>
    </source>
</evidence>
<comment type="caution">
    <text evidence="9">The sequence shown here is derived from an EMBL/GenBank/DDBJ whole genome shotgun (WGS) entry which is preliminary data.</text>
</comment>
<reference evidence="9 10" key="1">
    <citation type="journal article" date="2022" name="Allergy">
        <title>Genome assembly and annotation of Periplaneta americana reveal a comprehensive cockroach allergen profile.</title>
        <authorList>
            <person name="Wang L."/>
            <person name="Xiong Q."/>
            <person name="Saelim N."/>
            <person name="Wang L."/>
            <person name="Nong W."/>
            <person name="Wan A.T."/>
            <person name="Shi M."/>
            <person name="Liu X."/>
            <person name="Cao Q."/>
            <person name="Hui J.H.L."/>
            <person name="Sookrung N."/>
            <person name="Leung T.F."/>
            <person name="Tungtrongchitr A."/>
            <person name="Tsui S.K.W."/>
        </authorList>
    </citation>
    <scope>NUCLEOTIDE SEQUENCE [LARGE SCALE GENOMIC DNA]</scope>
    <source>
        <strain evidence="9">PWHHKU_190912</strain>
    </source>
</reference>
<dbReference type="Proteomes" id="UP001148838">
    <property type="component" value="Unassembled WGS sequence"/>
</dbReference>
<dbReference type="EMBL" id="JAJSOF020000013">
    <property type="protein sequence ID" value="KAJ4443906.1"/>
    <property type="molecule type" value="Genomic_DNA"/>
</dbReference>
<evidence type="ECO:0000256" key="5">
    <source>
        <dbReference type="ARBA" id="ARBA00032234"/>
    </source>
</evidence>
<gene>
    <name evidence="9" type="ORF">ANN_05693</name>
</gene>
<evidence type="ECO:0000256" key="8">
    <source>
        <dbReference type="ARBA" id="ARBA00064185"/>
    </source>
</evidence>
<dbReference type="Pfam" id="PF09814">
    <property type="entry name" value="HECT_2"/>
    <property type="match status" value="1"/>
</dbReference>
<evidence type="ECO:0000313" key="9">
    <source>
        <dbReference type="EMBL" id="KAJ4443906.1"/>
    </source>
</evidence>
<comment type="catalytic activity">
    <reaction evidence="1">
        <text>S-ubiquitinyl-[E2 ubiquitin-conjugating enzyme]-L-cysteine + [acceptor protein]-L-lysine = [E2 ubiquitin-conjugating enzyme]-L-cysteine + N(6)-ubiquitinyl-[acceptor protein]-L-lysine.</text>
        <dbReference type="EC" id="2.3.2.26"/>
    </reaction>
</comment>
<evidence type="ECO:0000256" key="7">
    <source>
        <dbReference type="ARBA" id="ARBA00053831"/>
    </source>
</evidence>
<name>A0ABQ8TBI0_PERAM</name>
<accession>A0ABQ8TBI0</accession>
<evidence type="ECO:0000256" key="2">
    <source>
        <dbReference type="ARBA" id="ARBA00012485"/>
    </source>
</evidence>
<evidence type="ECO:0000256" key="1">
    <source>
        <dbReference type="ARBA" id="ARBA00000885"/>
    </source>
</evidence>
<sequence>MTQSVIVEIRPRLQVCNVFLIMKEDLPKEDTVQINVKTSGVDVRWLSETGETVQVIDLHNYKLKPLSLSGLHIQKNSVSFRIQTEPAVNTSGSFASEILPFDKTLDIMSSDPELLSPNIPCGEPCSLACKCCGKLISKQGLSFSRVLPLPSTGELDNSDWFCHKHSSLPAPTLAPKDNDCFYGLCFILLSTLILNISPKRVLRCSRCLAWLGTCDSSTAKLWSCTTSYEGSSTSTPLEDFILTVKNAFNNTFGITCRVMLEVKLSDKDSQYLLLWAMDKNLDVLVSGGEDEFTSVKEKQNI</sequence>
<protein>
    <recommendedName>
        <fullName evidence="3">E3 ubiquitin-protein ligase E3D</fullName>
        <ecNumber evidence="2">2.3.2.26</ecNumber>
    </recommendedName>
    <alternativeName>
        <fullName evidence="6">HECT-type E3 ubiquitin transferase E3D</fullName>
    </alternativeName>
    <alternativeName>
        <fullName evidence="5">UbcH10-binding protein with a HECT-like domain</fullName>
    </alternativeName>
    <alternativeName>
        <fullName evidence="4">Ubiquitin-conjugating enzyme E2C-binding protein</fullName>
    </alternativeName>
</protein>
<evidence type="ECO:0000256" key="4">
    <source>
        <dbReference type="ARBA" id="ARBA00029737"/>
    </source>
</evidence>
<comment type="function">
    <text evidence="7">E3 ubiquitin-protein ligase which accepts ubiquitin from specific E2 ubiquitin-conjugating enzymes, and transfers it to substrates, generally promoting their degradation by the proteasome. Independently of its E3 ubiquitin-protein ligase activity, acts as an inhibitor of CPSF3 endonuclease activity by blocking CPSF3 active site.</text>
</comment>
<dbReference type="PANTHER" id="PTHR31531">
    <property type="entry name" value="E3 UBIQUITIN-PROTEIN LIGASE E3D FAMILY MEMBER"/>
    <property type="match status" value="1"/>
</dbReference>
<dbReference type="EC" id="2.3.2.26" evidence="2"/>
<evidence type="ECO:0000313" key="10">
    <source>
        <dbReference type="Proteomes" id="UP001148838"/>
    </source>
</evidence>
<dbReference type="PANTHER" id="PTHR31531:SF2">
    <property type="entry name" value="E3 UBIQUITIN-PROTEIN LIGASE E3D"/>
    <property type="match status" value="1"/>
</dbReference>
<dbReference type="InterPro" id="IPR019193">
    <property type="entry name" value="UBQ-conj_enz_E2-bd_prot"/>
</dbReference>